<keyword evidence="4" id="KW-0410">Iron transport</keyword>
<keyword evidence="2 12" id="KW-0813">Transport</keyword>
<evidence type="ECO:0000259" key="17">
    <source>
        <dbReference type="Pfam" id="PF07715"/>
    </source>
</evidence>
<evidence type="ECO:0000256" key="7">
    <source>
        <dbReference type="ARBA" id="ARBA00023004"/>
    </source>
</evidence>
<dbReference type="EMBL" id="CP159373">
    <property type="protein sequence ID" value="XCN74369.1"/>
    <property type="molecule type" value="Genomic_DNA"/>
</dbReference>
<name>A0AAU8LYW5_9BACT</name>
<feature type="signal peptide" evidence="15">
    <location>
        <begin position="1"/>
        <end position="23"/>
    </location>
</feature>
<feature type="chain" id="PRO_5043672555" evidence="15">
    <location>
        <begin position="24"/>
        <end position="680"/>
    </location>
</feature>
<comment type="similarity">
    <text evidence="12 13">Belongs to the TonB-dependent receptor family.</text>
</comment>
<evidence type="ECO:0000256" key="8">
    <source>
        <dbReference type="ARBA" id="ARBA00023065"/>
    </source>
</evidence>
<dbReference type="InterPro" id="IPR039426">
    <property type="entry name" value="TonB-dep_rcpt-like"/>
</dbReference>
<dbReference type="PANTHER" id="PTHR32552:SF68">
    <property type="entry name" value="FERRICHROME OUTER MEMBRANE TRANSPORTER_PHAGE RECEPTOR"/>
    <property type="match status" value="1"/>
</dbReference>
<sequence length="680" mass="76910">MRKNPKKHLLFTLAMLAIASSGAATNNTEPQEKNTERKDAPQPTTIMTMGEIVVSGEQDNPAVDLPGSVDVVSEEEIARQNNRTALDALRNVPGITIGDYNSGGVPNGFTLRGFGNGSHGNHTAVTIDGIPYNYHMGSADGAIDLNQLIADDIVGVEVVKGPIDARYANWNRAGVIHFHTRNEGNFSRAKAEYGSFNTRKGYASLGSEHLDGKFNQVYSLEYFDTDGYRDNSAYDRQNFYGKWFYHFTDDLKTGLVLHTYDADWHTAGYLPAYLWTQNPKQSIQEDDGGWKDLSEAQLHLDWDINEAMPLEFKAWVVDEDYSRWADWGGGQTESHYEHRILGALTNLGYDLEAGETGLLRFDTGFDWRSFSTLEQKFNTTYRHRTELTSDNDYDLNDFGLYAKVNYDPFASLRLFAGGRYDLFSGESTDNSTGASADMRDYDIWTASGGVIYSFLEHYSLYANTGTGFQLPQGSDKYLTNAPTESDLLHWEIGTKAEWERVRLRYAYFHSDEDTIRWIAGEYINEGDTERNGHEFEVSLSPLPGLQLFSSCTLHEATYEGGENQGKEVPSIPEYIFKVGGEYRLAQGTSLSLWYRDTGEWYTTEDNLFSYPGYEVVDMRLAQEIKEDWELALHIKNLLDEEYSEYVGYWSDPYGVPDNQYAGSDGRYIGLTLSYRHGGWN</sequence>
<keyword evidence="5 12" id="KW-0812">Transmembrane</keyword>
<feature type="domain" description="TonB-dependent receptor-like beta-barrel" evidence="16">
    <location>
        <begin position="228"/>
        <end position="637"/>
    </location>
</feature>
<dbReference type="AlphaFoldDB" id="A0AAU8LYW5"/>
<dbReference type="Gene3D" id="2.40.170.20">
    <property type="entry name" value="TonB-dependent receptor, beta-barrel domain"/>
    <property type="match status" value="1"/>
</dbReference>
<keyword evidence="18" id="KW-0675">Receptor</keyword>
<evidence type="ECO:0000313" key="18">
    <source>
        <dbReference type="EMBL" id="XCN74369.1"/>
    </source>
</evidence>
<keyword evidence="8" id="KW-0406">Ion transport</keyword>
<evidence type="ECO:0000256" key="6">
    <source>
        <dbReference type="ARBA" id="ARBA00022729"/>
    </source>
</evidence>
<dbReference type="SUPFAM" id="SSF56935">
    <property type="entry name" value="Porins"/>
    <property type="match status" value="1"/>
</dbReference>
<dbReference type="Pfam" id="PF07715">
    <property type="entry name" value="Plug"/>
    <property type="match status" value="1"/>
</dbReference>
<keyword evidence="7" id="KW-0408">Iron</keyword>
<dbReference type="InterPro" id="IPR036942">
    <property type="entry name" value="Beta-barrel_TonB_sf"/>
</dbReference>
<organism evidence="18">
    <name type="scientific">Candidatus Electrothrix aestuarii</name>
    <dbReference type="NCBI Taxonomy" id="3062594"/>
    <lineage>
        <taxon>Bacteria</taxon>
        <taxon>Pseudomonadati</taxon>
        <taxon>Thermodesulfobacteriota</taxon>
        <taxon>Desulfobulbia</taxon>
        <taxon>Desulfobulbales</taxon>
        <taxon>Desulfobulbaceae</taxon>
        <taxon>Candidatus Electrothrix</taxon>
    </lineage>
</organism>
<evidence type="ECO:0000256" key="9">
    <source>
        <dbReference type="ARBA" id="ARBA00023077"/>
    </source>
</evidence>
<protein>
    <submittedName>
        <fullName evidence="18">TonB-dependent receptor</fullName>
    </submittedName>
</protein>
<keyword evidence="11 12" id="KW-0998">Cell outer membrane</keyword>
<keyword evidence="10 12" id="KW-0472">Membrane</keyword>
<reference evidence="18" key="1">
    <citation type="journal article" date="2024" name="Syst. Appl. Microbiol.">
        <title>First single-strain enrichments of Electrothrix cable bacteria, description of E. aestuarii sp. nov. and E. rattekaaiensis sp. nov., and proposal of a cable bacteria taxonomy following the rules of the SeqCode.</title>
        <authorList>
            <person name="Plum-Jensen L.E."/>
            <person name="Schramm A."/>
            <person name="Marshall I.P.G."/>
        </authorList>
    </citation>
    <scope>NUCLEOTIDE SEQUENCE</scope>
    <source>
        <strain evidence="18">Rat1</strain>
    </source>
</reference>
<evidence type="ECO:0000256" key="10">
    <source>
        <dbReference type="ARBA" id="ARBA00023136"/>
    </source>
</evidence>
<evidence type="ECO:0000256" key="4">
    <source>
        <dbReference type="ARBA" id="ARBA00022496"/>
    </source>
</evidence>
<dbReference type="InterPro" id="IPR012910">
    <property type="entry name" value="Plug_dom"/>
</dbReference>
<dbReference type="InterPro" id="IPR000531">
    <property type="entry name" value="Beta-barrel_TonB"/>
</dbReference>
<evidence type="ECO:0000256" key="2">
    <source>
        <dbReference type="ARBA" id="ARBA00022448"/>
    </source>
</evidence>
<proteinExistence type="inferred from homology"/>
<keyword evidence="6 15" id="KW-0732">Signal</keyword>
<dbReference type="GO" id="GO:0015344">
    <property type="term" value="F:siderophore uptake transmembrane transporter activity"/>
    <property type="evidence" value="ECO:0007669"/>
    <property type="project" value="TreeGrafter"/>
</dbReference>
<dbReference type="InterPro" id="IPR037066">
    <property type="entry name" value="Plug_dom_sf"/>
</dbReference>
<evidence type="ECO:0000256" key="3">
    <source>
        <dbReference type="ARBA" id="ARBA00022452"/>
    </source>
</evidence>
<evidence type="ECO:0000256" key="13">
    <source>
        <dbReference type="RuleBase" id="RU003357"/>
    </source>
</evidence>
<feature type="compositionally biased region" description="Basic and acidic residues" evidence="14">
    <location>
        <begin position="30"/>
        <end position="40"/>
    </location>
</feature>
<evidence type="ECO:0000256" key="15">
    <source>
        <dbReference type="SAM" id="SignalP"/>
    </source>
</evidence>
<evidence type="ECO:0000256" key="11">
    <source>
        <dbReference type="ARBA" id="ARBA00023237"/>
    </source>
</evidence>
<dbReference type="Gene3D" id="2.170.130.10">
    <property type="entry name" value="TonB-dependent receptor, plug domain"/>
    <property type="match status" value="1"/>
</dbReference>
<dbReference type="GO" id="GO:0009279">
    <property type="term" value="C:cell outer membrane"/>
    <property type="evidence" value="ECO:0007669"/>
    <property type="project" value="UniProtKB-SubCell"/>
</dbReference>
<feature type="region of interest" description="Disordered" evidence="14">
    <location>
        <begin position="22"/>
        <end position="42"/>
    </location>
</feature>
<gene>
    <name evidence="18" type="ORF">Q3M24_06385</name>
</gene>
<dbReference type="PROSITE" id="PS52016">
    <property type="entry name" value="TONB_DEPENDENT_REC_3"/>
    <property type="match status" value="1"/>
</dbReference>
<dbReference type="PANTHER" id="PTHR32552">
    <property type="entry name" value="FERRICHROME IRON RECEPTOR-RELATED"/>
    <property type="match status" value="1"/>
</dbReference>
<dbReference type="CDD" id="cd01347">
    <property type="entry name" value="ligand_gated_channel"/>
    <property type="match status" value="1"/>
</dbReference>
<comment type="subcellular location">
    <subcellularLocation>
        <location evidence="1 12">Cell outer membrane</location>
        <topology evidence="1 12">Multi-pass membrane protein</topology>
    </subcellularLocation>
</comment>
<keyword evidence="9 13" id="KW-0798">TonB box</keyword>
<reference evidence="18" key="2">
    <citation type="submission" date="2024-06" db="EMBL/GenBank/DDBJ databases">
        <authorList>
            <person name="Plum-Jensen L.E."/>
            <person name="Schramm A."/>
            <person name="Marshall I.P.G."/>
        </authorList>
    </citation>
    <scope>NUCLEOTIDE SEQUENCE</scope>
    <source>
        <strain evidence="18">Rat1</strain>
    </source>
</reference>
<feature type="domain" description="TonB-dependent receptor plug" evidence="17">
    <location>
        <begin position="63"/>
        <end position="174"/>
    </location>
</feature>
<evidence type="ECO:0000256" key="12">
    <source>
        <dbReference type="PROSITE-ProRule" id="PRU01360"/>
    </source>
</evidence>
<evidence type="ECO:0000256" key="1">
    <source>
        <dbReference type="ARBA" id="ARBA00004571"/>
    </source>
</evidence>
<accession>A0AAU8LYW5</accession>
<dbReference type="Pfam" id="PF00593">
    <property type="entry name" value="TonB_dep_Rec_b-barrel"/>
    <property type="match status" value="1"/>
</dbReference>
<keyword evidence="3 12" id="KW-1134">Transmembrane beta strand</keyword>
<evidence type="ECO:0000259" key="16">
    <source>
        <dbReference type="Pfam" id="PF00593"/>
    </source>
</evidence>
<dbReference type="KEGG" id="eaj:Q3M24_06385"/>
<evidence type="ECO:0000256" key="5">
    <source>
        <dbReference type="ARBA" id="ARBA00022692"/>
    </source>
</evidence>
<evidence type="ECO:0000256" key="14">
    <source>
        <dbReference type="SAM" id="MobiDB-lite"/>
    </source>
</evidence>